<evidence type="ECO:0000313" key="3">
    <source>
        <dbReference type="Proteomes" id="UP000243750"/>
    </source>
</evidence>
<protein>
    <submittedName>
        <fullName evidence="1">Uncharacterized protein</fullName>
    </submittedName>
</protein>
<accession>A0AA91TZZ9</accession>
<dbReference type="EMBL" id="NWMT01000234">
    <property type="protein sequence ID" value="PCC97977.1"/>
    <property type="molecule type" value="Genomic_DNA"/>
</dbReference>
<evidence type="ECO:0000313" key="4">
    <source>
        <dbReference type="Proteomes" id="UP000344571"/>
    </source>
</evidence>
<gene>
    <name evidence="1" type="ORF">CO192_17630</name>
    <name evidence="2" type="ORF">EAO82_04540</name>
</gene>
<dbReference type="Proteomes" id="UP000243750">
    <property type="component" value="Unassembled WGS sequence"/>
</dbReference>
<organism evidence="1 3">
    <name type="scientific">Halopseudomonas pelagia</name>
    <dbReference type="NCBI Taxonomy" id="553151"/>
    <lineage>
        <taxon>Bacteria</taxon>
        <taxon>Pseudomonadati</taxon>
        <taxon>Pseudomonadota</taxon>
        <taxon>Gammaproteobacteria</taxon>
        <taxon>Pseudomonadales</taxon>
        <taxon>Pseudomonadaceae</taxon>
        <taxon>Halopseudomonas</taxon>
    </lineage>
</organism>
<sequence>MINTFRADREVASAEDFAVAIGFEVEQQNFQLHTDRFLEPWVVRTYAATVRREWLSVVNSSPVLKARFIDVRNRHPAEFLSGNASCLPSLDSVLTDTTAVKKAYFSSFSTHDATERVVVWLPDSNGVVNWDPETRITVDVFLNPSQGADIGFFRMGHDYSINDASDSIERLQVSYLDKSRAMEGAYFGARSVGQITSDVLWAR</sequence>
<name>A0AA91TZZ9_9GAMM</name>
<evidence type="ECO:0000313" key="1">
    <source>
        <dbReference type="EMBL" id="PCC97977.1"/>
    </source>
</evidence>
<dbReference type="Proteomes" id="UP000344571">
    <property type="component" value="Chromosome"/>
</dbReference>
<proteinExistence type="predicted"/>
<keyword evidence="4" id="KW-1185">Reference proteome</keyword>
<reference evidence="1 3" key="1">
    <citation type="submission" date="2017-09" db="EMBL/GenBank/DDBJ databases">
        <title>Bacterial and phytoplankton interrelationship in Kongsfjorden, an Arctic fjord.</title>
        <authorList>
            <person name="Sinha R."/>
            <person name="Krishnan K."/>
        </authorList>
    </citation>
    <scope>NUCLEOTIDE SEQUENCE [LARGE SCALE GENOMIC DNA]</scope>
    <source>
        <strain evidence="1 3">58</strain>
    </source>
</reference>
<evidence type="ECO:0000313" key="2">
    <source>
        <dbReference type="EMBL" id="QFY55699.1"/>
    </source>
</evidence>
<dbReference type="EMBL" id="CP033116">
    <property type="protein sequence ID" value="QFY55699.1"/>
    <property type="molecule type" value="Genomic_DNA"/>
</dbReference>
<reference evidence="2 4" key="2">
    <citation type="submission" date="2018-10" db="EMBL/GenBank/DDBJ databases">
        <title>Complete genome sequence of Pseudomonas pelagia strain Kongs-67.</title>
        <authorList>
            <person name="Sinha R.K."/>
            <person name="Krishnan K."/>
        </authorList>
    </citation>
    <scope>NUCLEOTIDE SEQUENCE [LARGE SCALE GENOMIC DNA]</scope>
    <source>
        <strain evidence="2 4">Kongs-67</strain>
    </source>
</reference>
<dbReference type="AlphaFoldDB" id="A0AA91TZZ9"/>